<sequence length="82" mass="9035">KNNNIKPNLTAKLKVNDYTSENAILIKQSIISENAEGEQYVYIISNKKDAMAKAKRVIIKTGKTQGDNIEVLSGLKSGDEII</sequence>
<dbReference type="AlphaFoldDB" id="A0A5D0JS38"/>
<evidence type="ECO:0000313" key="2">
    <source>
        <dbReference type="EMBL" id="TYA97860.1"/>
    </source>
</evidence>
<name>A0A5D0JS38_9FLAO</name>
<evidence type="ECO:0000313" key="3">
    <source>
        <dbReference type="Proteomes" id="UP000323930"/>
    </source>
</evidence>
<gene>
    <name evidence="2" type="ORF">FUA24_00085</name>
</gene>
<dbReference type="Gene3D" id="2.40.420.20">
    <property type="match status" value="1"/>
</dbReference>
<feature type="domain" description="Multidrug resistance protein MdtA-like C-terminal permuted SH3" evidence="1">
    <location>
        <begin position="22"/>
        <end position="82"/>
    </location>
</feature>
<dbReference type="InterPro" id="IPR058627">
    <property type="entry name" value="MdtA-like_C"/>
</dbReference>
<proteinExistence type="predicted"/>
<organism evidence="2 3">
    <name type="scientific">Seonamhaeicola marinus</name>
    <dbReference type="NCBI Taxonomy" id="1912246"/>
    <lineage>
        <taxon>Bacteria</taxon>
        <taxon>Pseudomonadati</taxon>
        <taxon>Bacteroidota</taxon>
        <taxon>Flavobacteriia</taxon>
        <taxon>Flavobacteriales</taxon>
        <taxon>Flavobacteriaceae</taxon>
    </lineage>
</organism>
<dbReference type="Pfam" id="PF25967">
    <property type="entry name" value="RND-MFP_C"/>
    <property type="match status" value="1"/>
</dbReference>
<feature type="non-terminal residue" evidence="2">
    <location>
        <position position="1"/>
    </location>
</feature>
<feature type="non-terminal residue" evidence="2">
    <location>
        <position position="82"/>
    </location>
</feature>
<keyword evidence="3" id="KW-1185">Reference proteome</keyword>
<comment type="caution">
    <text evidence="2">The sequence shown here is derived from an EMBL/GenBank/DDBJ whole genome shotgun (WGS) entry which is preliminary data.</text>
</comment>
<dbReference type="EMBL" id="VSDQ01000008">
    <property type="protein sequence ID" value="TYA97860.1"/>
    <property type="molecule type" value="Genomic_DNA"/>
</dbReference>
<accession>A0A5D0JS38</accession>
<reference evidence="2 3" key="1">
    <citation type="submission" date="2019-08" db="EMBL/GenBank/DDBJ databases">
        <title>Seonamhaeicola sediminis sp. nov., isolated from marine sediment.</title>
        <authorList>
            <person name="Cao W.R."/>
        </authorList>
    </citation>
    <scope>NUCLEOTIDE SEQUENCE [LARGE SCALE GENOMIC DNA]</scope>
    <source>
        <strain evidence="2 3">B011</strain>
    </source>
</reference>
<protein>
    <submittedName>
        <fullName evidence="2">Efflux RND transporter periplasmic adaptor subunit</fullName>
    </submittedName>
</protein>
<dbReference type="Proteomes" id="UP000323930">
    <property type="component" value="Unassembled WGS sequence"/>
</dbReference>
<evidence type="ECO:0000259" key="1">
    <source>
        <dbReference type="Pfam" id="PF25967"/>
    </source>
</evidence>